<accession>A0A248K2N8</accession>
<evidence type="ECO:0000313" key="2">
    <source>
        <dbReference type="Proteomes" id="UP000197153"/>
    </source>
</evidence>
<protein>
    <submittedName>
        <fullName evidence="1">Uncharacterized protein</fullName>
    </submittedName>
</protein>
<dbReference type="EMBL" id="CP022113">
    <property type="protein sequence ID" value="ASG25235.1"/>
    <property type="molecule type" value="Genomic_DNA"/>
</dbReference>
<name>A0A248K2N8_9PROT</name>
<reference evidence="1 2" key="1">
    <citation type="submission" date="2017-06" db="EMBL/GenBank/DDBJ databases">
        <title>Complete genome sequence of Nitrospirillum amazonense strain CBAmC, an endophytic nitrogen-fixing and plant growth-promoting bacterium, isolated from sugarcane.</title>
        <authorList>
            <person name="Schwab S."/>
            <person name="dos Santos Teixeira K.R."/>
            <person name="Simoes Araujo J.L."/>
            <person name="Soares Vidal M."/>
            <person name="Borges de Freitas H.R."/>
            <person name="Rivello Crivelaro A.L."/>
            <person name="Bueno de Camargo Nunes A."/>
            <person name="dos Santos C.M."/>
            <person name="Palmeira da Silva Rosa D."/>
            <person name="da Silva Padilha D."/>
            <person name="da Silva E."/>
            <person name="Araujo Terra L."/>
            <person name="Soares Mendes V."/>
            <person name="Farinelli L."/>
            <person name="Magalhaes Cruz L."/>
            <person name="Baldani J.I."/>
        </authorList>
    </citation>
    <scope>NUCLEOTIDE SEQUENCE [LARGE SCALE GENOMIC DNA]</scope>
    <source>
        <strain evidence="1 2">CBAmC</strain>
    </source>
</reference>
<proteinExistence type="predicted"/>
<dbReference type="RefSeq" id="WP_088875608.1">
    <property type="nucleotide sequence ID" value="NZ_CP022113.1"/>
</dbReference>
<dbReference type="AlphaFoldDB" id="A0A248K2N8"/>
<dbReference type="KEGG" id="nao:Y958_30275"/>
<dbReference type="Proteomes" id="UP000197153">
    <property type="component" value="Chromosome 4"/>
</dbReference>
<sequence>MFPVVTTLVRSAIALAADGADRAAAAGACLSALRLLRQLVVQADGEVSAATLIDGSVGACLLQHKLAVLKEVGEVPPAISLPGPSLPGTREYALASDLVDNLVMVHQQMPGNQALVQACAEVLSALVGQMDGLPDSGALLDLLRDGAADTGDGAGVSIRTLPLH</sequence>
<evidence type="ECO:0000313" key="1">
    <source>
        <dbReference type="EMBL" id="ASG25235.1"/>
    </source>
</evidence>
<gene>
    <name evidence="1" type="ORF">Y958_30275</name>
</gene>
<organism evidence="1 2">
    <name type="scientific">Nitrospirillum viridazoti CBAmc</name>
    <dbReference type="NCBI Taxonomy" id="1441467"/>
    <lineage>
        <taxon>Bacteria</taxon>
        <taxon>Pseudomonadati</taxon>
        <taxon>Pseudomonadota</taxon>
        <taxon>Alphaproteobacteria</taxon>
        <taxon>Rhodospirillales</taxon>
        <taxon>Azospirillaceae</taxon>
        <taxon>Nitrospirillum</taxon>
        <taxon>Nitrospirillum viridazoti</taxon>
    </lineage>
</organism>
<keyword evidence="2" id="KW-1185">Reference proteome</keyword>